<name>A0A7S3UCU2_9CHLO</name>
<dbReference type="InterPro" id="IPR014729">
    <property type="entry name" value="Rossmann-like_a/b/a_fold"/>
</dbReference>
<evidence type="ECO:0000256" key="4">
    <source>
        <dbReference type="ARBA" id="ARBA00031552"/>
    </source>
</evidence>
<evidence type="ECO:0000259" key="6">
    <source>
        <dbReference type="Pfam" id="PF01902"/>
    </source>
</evidence>
<dbReference type="GO" id="GO:0017183">
    <property type="term" value="P:protein histidyl modification to diphthamide"/>
    <property type="evidence" value="ECO:0007669"/>
    <property type="project" value="TreeGrafter"/>
</dbReference>
<dbReference type="AlphaFoldDB" id="A0A7S3UCU2"/>
<dbReference type="SUPFAM" id="SSF55298">
    <property type="entry name" value="YjgF-like"/>
    <property type="match status" value="2"/>
</dbReference>
<sequence length="777" mass="84652">MASTLDCHVSVLAHVAPAGSLASDFGESDDGGWMFQGAAHRATDAIATCAGRTLLRVQTCGDADEDLRKLLQAAVDRDARINACLCGAVFSDYQRIRVERACAATGLVSLAPLWRVPQSLLVQDMIHRGMKAAIVKVAGAGLAPMLLGMELHASRAQKALKKAHEWYGAHVGGEGGEYESLALDCEAFEYAHLEIMEAQVRVDDEIENAHLLCPADESTRQDVPGDCSSFVKEYRGRHSLEEEGKPALLDVQKVRLTLKVNPDQVPSAAKVVHVERQTPSKTNIDGAMKEPNCTPCNALSTYTSTGGNNYENLLERSRSSVKASHSQSVVWTSRRASSRVFAQCRVPVSFGIKNGLNLALNDVQPVLRDHGADLESAVFVTMYLKDMNDFPIANEVYSAHLPQVDPASRACVQVALPEDVCVALDILAPLVLGMESSSNTWPIKSSIDLQDEMHPVLKRKVLHVQSVSHWAPCCIGPYAQANALQGILHVAGQLGLDAPSMTLLSDNPVEQALLAARHSQSVAVVMKSSVRHCMLSCIVYIAENVKSSLDEVRQALFGAMSCDCVPDVDVEKNPDQLEPDDEEAVINLCARKTWFPLIKFAVVPALPKGAAVEIQPLCFSPSVIHCAFDARQLSDEEDEEAQPSALPWCNAIQSGSENFGYCSVQWVSARRKLFLGSLSCHGYRSDSGAEVAQGLSLLIQQLENVDVRVCDVYCLRLYYDHLFFEEDALREVLHLAWLECHPSPFLSFAPIFVPVVGLATERQAGVSFVLDISAYHA</sequence>
<evidence type="ECO:0000256" key="1">
    <source>
        <dbReference type="ARBA" id="ARBA00012089"/>
    </source>
</evidence>
<reference evidence="7" key="1">
    <citation type="submission" date="2021-01" db="EMBL/GenBank/DDBJ databases">
        <authorList>
            <person name="Corre E."/>
            <person name="Pelletier E."/>
            <person name="Niang G."/>
            <person name="Scheremetjew M."/>
            <person name="Finn R."/>
            <person name="Kale V."/>
            <person name="Holt S."/>
            <person name="Cochrane G."/>
            <person name="Meng A."/>
            <person name="Brown T."/>
            <person name="Cohen L."/>
        </authorList>
    </citation>
    <scope>NUCLEOTIDE SEQUENCE</scope>
    <source>
        <strain evidence="7">CCMP1897</strain>
    </source>
</reference>
<proteinExistence type="predicted"/>
<organism evidence="7">
    <name type="scientific">Picocystis salinarum</name>
    <dbReference type="NCBI Taxonomy" id="88271"/>
    <lineage>
        <taxon>Eukaryota</taxon>
        <taxon>Viridiplantae</taxon>
        <taxon>Chlorophyta</taxon>
        <taxon>Picocystophyceae</taxon>
        <taxon>Picocystales</taxon>
        <taxon>Picocystaceae</taxon>
        <taxon>Picocystis</taxon>
    </lineage>
</organism>
<evidence type="ECO:0000313" key="7">
    <source>
        <dbReference type="EMBL" id="CAE0610540.1"/>
    </source>
</evidence>
<dbReference type="Gene3D" id="3.40.50.620">
    <property type="entry name" value="HUPs"/>
    <property type="match status" value="1"/>
</dbReference>
<protein>
    <recommendedName>
        <fullName evidence="2">Diphthine--ammonia ligase</fullName>
        <ecNumber evidence="1">6.3.1.14</ecNumber>
    </recommendedName>
    <alternativeName>
        <fullName evidence="3">Diphthamide synthase</fullName>
    </alternativeName>
    <alternativeName>
        <fullName evidence="4">Diphthamide synthetase</fullName>
    </alternativeName>
</protein>
<dbReference type="Pfam" id="PF01902">
    <property type="entry name" value="Diphthami_syn_2"/>
    <property type="match status" value="1"/>
</dbReference>
<dbReference type="EC" id="6.3.1.14" evidence="1"/>
<dbReference type="GO" id="GO:0017178">
    <property type="term" value="F:diphthine-ammonia ligase activity"/>
    <property type="evidence" value="ECO:0007669"/>
    <property type="project" value="UniProtKB-EC"/>
</dbReference>
<dbReference type="InterPro" id="IPR035959">
    <property type="entry name" value="RutC-like_sf"/>
</dbReference>
<evidence type="ECO:0000256" key="2">
    <source>
        <dbReference type="ARBA" id="ARBA00018426"/>
    </source>
</evidence>
<dbReference type="PANTHER" id="PTHR12196">
    <property type="entry name" value="DOMAIN OF UNKNOWN FUNCTION 71 DUF71 -CONTAINING PROTEIN"/>
    <property type="match status" value="1"/>
</dbReference>
<feature type="domain" description="Diphthamide synthase" evidence="6">
    <location>
        <begin position="32"/>
        <end position="203"/>
    </location>
</feature>
<accession>A0A7S3UCU2</accession>
<dbReference type="Gene3D" id="3.30.1330.40">
    <property type="entry name" value="RutC-like"/>
    <property type="match status" value="2"/>
</dbReference>
<dbReference type="Gene3D" id="3.90.1490.10">
    <property type="entry name" value="putative n-type atp pyrophosphatase, domain 2"/>
    <property type="match status" value="1"/>
</dbReference>
<comment type="catalytic activity">
    <reaction evidence="5">
        <text>diphthine-[translation elongation factor 2] + NH4(+) + ATP = diphthamide-[translation elongation factor 2] + AMP + diphosphate + H(+)</text>
        <dbReference type="Rhea" id="RHEA:19753"/>
        <dbReference type="Rhea" id="RHEA-COMP:10172"/>
        <dbReference type="Rhea" id="RHEA-COMP:10174"/>
        <dbReference type="ChEBI" id="CHEBI:15378"/>
        <dbReference type="ChEBI" id="CHEBI:16692"/>
        <dbReference type="ChEBI" id="CHEBI:28938"/>
        <dbReference type="ChEBI" id="CHEBI:30616"/>
        <dbReference type="ChEBI" id="CHEBI:33019"/>
        <dbReference type="ChEBI" id="CHEBI:82696"/>
        <dbReference type="ChEBI" id="CHEBI:456215"/>
        <dbReference type="EC" id="6.3.1.14"/>
    </reaction>
</comment>
<dbReference type="Pfam" id="PF01042">
    <property type="entry name" value="Ribonuc_L-PSP"/>
    <property type="match status" value="1"/>
</dbReference>
<dbReference type="InterPro" id="IPR006175">
    <property type="entry name" value="YjgF/YER057c/UK114"/>
</dbReference>
<gene>
    <name evidence="7" type="ORF">PSAL00342_LOCUS4375</name>
</gene>
<evidence type="ECO:0000256" key="5">
    <source>
        <dbReference type="ARBA" id="ARBA00048108"/>
    </source>
</evidence>
<dbReference type="SUPFAM" id="SSF52402">
    <property type="entry name" value="Adenine nucleotide alpha hydrolases-like"/>
    <property type="match status" value="1"/>
</dbReference>
<dbReference type="PANTHER" id="PTHR12196:SF2">
    <property type="entry name" value="DIPHTHINE--AMMONIA LIGASE"/>
    <property type="match status" value="1"/>
</dbReference>
<dbReference type="InterPro" id="IPR002761">
    <property type="entry name" value="Diphthami_syn_dom"/>
</dbReference>
<dbReference type="InterPro" id="IPR030662">
    <property type="entry name" value="DPH6/MJ0570"/>
</dbReference>
<evidence type="ECO:0000256" key="3">
    <source>
        <dbReference type="ARBA" id="ARBA00029814"/>
    </source>
</evidence>
<dbReference type="EMBL" id="HBIS01004800">
    <property type="protein sequence ID" value="CAE0610540.1"/>
    <property type="molecule type" value="Transcribed_RNA"/>
</dbReference>
<dbReference type="CDD" id="cd01994">
    <property type="entry name" value="AANH_PF0828-like"/>
    <property type="match status" value="1"/>
</dbReference>